<feature type="transmembrane region" description="Helical" evidence="7">
    <location>
        <begin position="113"/>
        <end position="141"/>
    </location>
</feature>
<reference evidence="9 10" key="1">
    <citation type="submission" date="2014-07" db="EMBL/GenBank/DDBJ databases">
        <title>Draft genome of Clostridium sulfidigenes 113A isolated from sediments associated with methane hydrate from Krishna Godavari basin.</title>
        <authorList>
            <person name="Honkalas V.S."/>
            <person name="Dabir A.P."/>
            <person name="Arora P."/>
            <person name="Dhakephalkar P.K."/>
        </authorList>
    </citation>
    <scope>NUCLEOTIDE SEQUENCE [LARGE SCALE GENOMIC DNA]</scope>
    <source>
        <strain evidence="9 10">113A</strain>
    </source>
</reference>
<dbReference type="SMART" id="SM00014">
    <property type="entry name" value="acidPPc"/>
    <property type="match status" value="1"/>
</dbReference>
<dbReference type="AlphaFoldDB" id="A0A084JBW4"/>
<protein>
    <submittedName>
        <fullName evidence="9">Phospholipid phosphatase</fullName>
    </submittedName>
</protein>
<evidence type="ECO:0000256" key="7">
    <source>
        <dbReference type="SAM" id="Phobius"/>
    </source>
</evidence>
<dbReference type="InterPro" id="IPR036938">
    <property type="entry name" value="PAP2/HPO_sf"/>
</dbReference>
<dbReference type="PANTHER" id="PTHR14969">
    <property type="entry name" value="SPHINGOSINE-1-PHOSPHATE PHOSPHOHYDROLASE"/>
    <property type="match status" value="1"/>
</dbReference>
<feature type="transmembrane region" description="Helical" evidence="7">
    <location>
        <begin position="59"/>
        <end position="77"/>
    </location>
</feature>
<dbReference type="STRING" id="318464.IO99_09365"/>
<dbReference type="EMBL" id="JPMD01000022">
    <property type="protein sequence ID" value="KEZ86448.1"/>
    <property type="molecule type" value="Genomic_DNA"/>
</dbReference>
<dbReference type="SUPFAM" id="SSF48317">
    <property type="entry name" value="Acid phosphatase/Vanadium-dependent haloperoxidase"/>
    <property type="match status" value="1"/>
</dbReference>
<evidence type="ECO:0000256" key="1">
    <source>
        <dbReference type="ARBA" id="ARBA00004651"/>
    </source>
</evidence>
<evidence type="ECO:0000256" key="2">
    <source>
        <dbReference type="ARBA" id="ARBA00022475"/>
    </source>
</evidence>
<keyword evidence="2" id="KW-1003">Cell membrane</keyword>
<comment type="caution">
    <text evidence="9">The sequence shown here is derived from an EMBL/GenBank/DDBJ whole genome shotgun (WGS) entry which is preliminary data.</text>
</comment>
<gene>
    <name evidence="9" type="ORF">IO99_09365</name>
</gene>
<dbReference type="InterPro" id="IPR000326">
    <property type="entry name" value="PAP2/HPO"/>
</dbReference>
<keyword evidence="5 7" id="KW-1133">Transmembrane helix</keyword>
<dbReference type="eggNOG" id="COG0671">
    <property type="taxonomic scope" value="Bacteria"/>
</dbReference>
<dbReference type="Proteomes" id="UP000028542">
    <property type="component" value="Unassembled WGS sequence"/>
</dbReference>
<keyword evidence="3 7" id="KW-0812">Transmembrane</keyword>
<dbReference type="GO" id="GO:0016787">
    <property type="term" value="F:hydrolase activity"/>
    <property type="evidence" value="ECO:0007669"/>
    <property type="project" value="UniProtKB-KW"/>
</dbReference>
<name>A0A084JBW4_9CLOT</name>
<dbReference type="PANTHER" id="PTHR14969:SF62">
    <property type="entry name" value="DECAPRENYLPHOSPHORYL-5-PHOSPHORIBOSE PHOSPHATASE RV3807C-RELATED"/>
    <property type="match status" value="1"/>
</dbReference>
<evidence type="ECO:0000256" key="6">
    <source>
        <dbReference type="ARBA" id="ARBA00023136"/>
    </source>
</evidence>
<feature type="domain" description="Phosphatidic acid phosphatase type 2/haloperoxidase" evidence="8">
    <location>
        <begin position="59"/>
        <end position="168"/>
    </location>
</feature>
<keyword evidence="4" id="KW-0378">Hydrolase</keyword>
<comment type="subcellular location">
    <subcellularLocation>
        <location evidence="1">Cell membrane</location>
        <topology evidence="1">Multi-pass membrane protein</topology>
    </subcellularLocation>
</comment>
<evidence type="ECO:0000259" key="8">
    <source>
        <dbReference type="SMART" id="SM00014"/>
    </source>
</evidence>
<organism evidence="9 10">
    <name type="scientific">Clostridium sulfidigenes</name>
    <dbReference type="NCBI Taxonomy" id="318464"/>
    <lineage>
        <taxon>Bacteria</taxon>
        <taxon>Bacillati</taxon>
        <taxon>Bacillota</taxon>
        <taxon>Clostridia</taxon>
        <taxon>Eubacteriales</taxon>
        <taxon>Clostridiaceae</taxon>
        <taxon>Clostridium</taxon>
    </lineage>
</organism>
<dbReference type="Pfam" id="PF01569">
    <property type="entry name" value="PAP2"/>
    <property type="match status" value="1"/>
</dbReference>
<keyword evidence="10" id="KW-1185">Reference proteome</keyword>
<dbReference type="GO" id="GO:0005886">
    <property type="term" value="C:plasma membrane"/>
    <property type="evidence" value="ECO:0007669"/>
    <property type="project" value="UniProtKB-SubCell"/>
</dbReference>
<evidence type="ECO:0000313" key="9">
    <source>
        <dbReference type="EMBL" id="KEZ86448.1"/>
    </source>
</evidence>
<sequence length="171" mass="18700">MIELIKKVDITLLQFINKKLRCKFLDKIMPYVTFLGSATFCMVFVVMTVMSKSKEIKNLGFLASLSIITSGGITHFLKRVKNRIRPYIKFPTLNIKKIGVDDYSFPSGHTTAAFSIGVSIALSFTGLAVVSIVIASLVGFSRVYLGVHYPTDVGAGVVVGTLSALCMHMIV</sequence>
<keyword evidence="6 7" id="KW-0472">Membrane</keyword>
<proteinExistence type="predicted"/>
<evidence type="ECO:0000256" key="3">
    <source>
        <dbReference type="ARBA" id="ARBA00022692"/>
    </source>
</evidence>
<evidence type="ECO:0000313" key="10">
    <source>
        <dbReference type="Proteomes" id="UP000028542"/>
    </source>
</evidence>
<evidence type="ECO:0000256" key="5">
    <source>
        <dbReference type="ARBA" id="ARBA00022989"/>
    </source>
</evidence>
<feature type="transmembrane region" description="Helical" evidence="7">
    <location>
        <begin position="153"/>
        <end position="170"/>
    </location>
</feature>
<evidence type="ECO:0000256" key="4">
    <source>
        <dbReference type="ARBA" id="ARBA00022801"/>
    </source>
</evidence>
<feature type="transmembrane region" description="Helical" evidence="7">
    <location>
        <begin position="28"/>
        <end position="47"/>
    </location>
</feature>
<accession>A0A084JBW4</accession>
<dbReference type="Gene3D" id="1.20.144.10">
    <property type="entry name" value="Phosphatidic acid phosphatase type 2/haloperoxidase"/>
    <property type="match status" value="1"/>
</dbReference>
<dbReference type="RefSeq" id="WP_051824020.1">
    <property type="nucleotide sequence ID" value="NZ_JPMD01000022.1"/>
</dbReference>